<dbReference type="SUPFAM" id="SSF69279">
    <property type="entry name" value="Phage tail proteins"/>
    <property type="match status" value="2"/>
</dbReference>
<dbReference type="InterPro" id="IPR053981">
    <property type="entry name" value="Gp44/GpP-like_2nd"/>
</dbReference>
<feature type="domain" description="Baseplate hub protein gp44/GpP-like second" evidence="2">
    <location>
        <begin position="104"/>
        <end position="178"/>
    </location>
</feature>
<dbReference type="Proteomes" id="UP000321750">
    <property type="component" value="Unassembled WGS sequence"/>
</dbReference>
<evidence type="ECO:0000313" key="4">
    <source>
        <dbReference type="Proteomes" id="UP000321750"/>
    </source>
</evidence>
<comment type="caution">
    <text evidence="3">The sequence shown here is derived from an EMBL/GenBank/DDBJ whole genome shotgun (WGS) entry which is preliminary data.</text>
</comment>
<keyword evidence="4" id="KW-1185">Reference proteome</keyword>
<reference evidence="3 4" key="1">
    <citation type="submission" date="2019-07" db="EMBL/GenBank/DDBJ databases">
        <title>Whole genome shotgun sequence of Methylobacterium gnaphalii NBRC 107716.</title>
        <authorList>
            <person name="Hosoyama A."/>
            <person name="Uohara A."/>
            <person name="Ohji S."/>
            <person name="Ichikawa N."/>
        </authorList>
    </citation>
    <scope>NUCLEOTIDE SEQUENCE [LARGE SCALE GENOMIC DNA]</scope>
    <source>
        <strain evidence="3 4">NBRC 107716</strain>
    </source>
</reference>
<feature type="region of interest" description="Disordered" evidence="1">
    <location>
        <begin position="349"/>
        <end position="369"/>
    </location>
</feature>
<name>A0A512JF73_9HYPH</name>
<dbReference type="EMBL" id="BJZV01000002">
    <property type="protein sequence ID" value="GEP08586.1"/>
    <property type="molecule type" value="Genomic_DNA"/>
</dbReference>
<dbReference type="Gene3D" id="3.55.50.10">
    <property type="entry name" value="Baseplate protein-like domains"/>
    <property type="match status" value="1"/>
</dbReference>
<evidence type="ECO:0000313" key="3">
    <source>
        <dbReference type="EMBL" id="GEP08586.1"/>
    </source>
</evidence>
<accession>A0A512JF73</accession>
<sequence length="369" mass="39380">MPDPDLVCQVYAAGGIFSNWLTVAVSYTCDDTEPLRHFALSCAEPSAAKAALKLVPGDRVNIDLAGRRVIENGFIKIRQVGYDANRHGVQITGLSAAGNIQQASADPGQYRGYAFDAIARKVAQKYGVSFRMVNPPDGANLPFPNVIPSHGETDWHFLRRLARARGIILTAAANGDLVGGVPDGGSGATLEEGRNILSCNCYIEQPWMDKLLGVAQTPGSDGMSGRTAAEVASTAQINGGPGSGLTARVLADQPLNPQENKIATDAYAQQILLDTLRCTVTHHGWFKPGTTDLWELGDKVTVRSPMAFGRVDTQQLRVWSVTCSQTPEGQTTTSVQLVSEPVFQRKYPDGQAGDPFGQSAKAASIQMPA</sequence>
<evidence type="ECO:0000259" key="2">
    <source>
        <dbReference type="Pfam" id="PF22255"/>
    </source>
</evidence>
<dbReference type="OrthoDB" id="8198839at2"/>
<gene>
    <name evidence="3" type="ORF">MGN01_04310</name>
</gene>
<dbReference type="Gene3D" id="2.30.300.10">
    <property type="entry name" value="Baseplate protein-like domain - beta roll fold"/>
    <property type="match status" value="1"/>
</dbReference>
<organism evidence="3 4">
    <name type="scientific">Methylobacterium gnaphalii</name>
    <dbReference type="NCBI Taxonomy" id="1010610"/>
    <lineage>
        <taxon>Bacteria</taxon>
        <taxon>Pseudomonadati</taxon>
        <taxon>Pseudomonadota</taxon>
        <taxon>Alphaproteobacteria</taxon>
        <taxon>Hyphomicrobiales</taxon>
        <taxon>Methylobacteriaceae</taxon>
        <taxon>Methylobacterium</taxon>
    </lineage>
</organism>
<proteinExistence type="predicted"/>
<evidence type="ECO:0000256" key="1">
    <source>
        <dbReference type="SAM" id="MobiDB-lite"/>
    </source>
</evidence>
<dbReference type="RefSeq" id="WP_147044945.1">
    <property type="nucleotide sequence ID" value="NZ_BJZV01000002.1"/>
</dbReference>
<dbReference type="Pfam" id="PF22255">
    <property type="entry name" value="Gp44-like_2nd"/>
    <property type="match status" value="1"/>
</dbReference>
<dbReference type="Gene3D" id="3.30.1920.10">
    <property type="entry name" value="Baseplate protein-like domains - 2 layer sandwich fold"/>
    <property type="match status" value="1"/>
</dbReference>
<dbReference type="InterPro" id="IPR023399">
    <property type="entry name" value="Baseplate-like_2-layer_sand"/>
</dbReference>
<dbReference type="AlphaFoldDB" id="A0A512JF73"/>
<protein>
    <recommendedName>
        <fullName evidence="2">Baseplate hub protein gp44/GpP-like second domain-containing protein</fullName>
    </recommendedName>
</protein>